<feature type="chain" id="PRO_5011343400" description="Solute-binding protein family 3/N-terminal domain-containing protein" evidence="1">
    <location>
        <begin position="18"/>
        <end position="268"/>
    </location>
</feature>
<evidence type="ECO:0000313" key="6">
    <source>
        <dbReference type="Proteomes" id="UP000576645"/>
    </source>
</evidence>
<dbReference type="SUPFAM" id="SSF53850">
    <property type="entry name" value="Periplasmic binding protein-like II"/>
    <property type="match status" value="1"/>
</dbReference>
<evidence type="ECO:0000313" key="2">
    <source>
        <dbReference type="EMBL" id="AIW19008.1"/>
    </source>
</evidence>
<keyword evidence="1" id="KW-0732">Signal</keyword>
<protein>
    <recommendedName>
        <fullName evidence="7">Solute-binding protein family 3/N-terminal domain-containing protein</fullName>
    </recommendedName>
</protein>
<keyword evidence="5" id="KW-1185">Reference proteome</keyword>
<dbReference type="Proteomes" id="UP000576645">
    <property type="component" value="Unassembled WGS sequence"/>
</dbReference>
<dbReference type="eggNOG" id="COG4623">
    <property type="taxonomic scope" value="Bacteria"/>
</dbReference>
<name>A0A0A0SPW2_9VIBR</name>
<gene>
    <name evidence="4" type="ORF">F0238_11900</name>
    <name evidence="2" type="ORF">IX92_08085</name>
    <name evidence="3" type="ORF">TW71_01320</name>
</gene>
<reference evidence="2 5" key="1">
    <citation type="submission" date="2014-10" db="EMBL/GenBank/DDBJ databases">
        <title>The Complete Genome Sequence for the Shellfish Pathogen Vibrio coralliilyticus RE98 Isolated from a Shellfish Hatchery.</title>
        <authorList>
            <person name="Richards G.P."/>
            <person name="Bono J.L."/>
            <person name="Watson M.A."/>
            <person name="Needleman D.S."/>
        </authorList>
    </citation>
    <scope>NUCLEOTIDE SEQUENCE [LARGE SCALE GENOMIC DNA]</scope>
    <source>
        <strain evidence="2 5">RE98</strain>
    </source>
</reference>
<evidence type="ECO:0008006" key="7">
    <source>
        <dbReference type="Google" id="ProtNLM"/>
    </source>
</evidence>
<evidence type="ECO:0000313" key="4">
    <source>
        <dbReference type="EMBL" id="NOJ23430.1"/>
    </source>
</evidence>
<dbReference type="EMBL" id="CP009617">
    <property type="protein sequence ID" value="AIW19008.1"/>
    <property type="molecule type" value="Genomic_DNA"/>
</dbReference>
<proteinExistence type="predicted"/>
<organism evidence="3">
    <name type="scientific">Vibrio coralliilyticus</name>
    <dbReference type="NCBI Taxonomy" id="190893"/>
    <lineage>
        <taxon>Bacteria</taxon>
        <taxon>Pseudomonadati</taxon>
        <taxon>Pseudomonadota</taxon>
        <taxon>Gammaproteobacteria</taxon>
        <taxon>Vibrionales</taxon>
        <taxon>Vibrionaceae</taxon>
        <taxon>Vibrio</taxon>
    </lineage>
</organism>
<accession>A0A0A0SPW2</accession>
<evidence type="ECO:0000313" key="3">
    <source>
        <dbReference type="EMBL" id="KJY77700.1"/>
    </source>
</evidence>
<feature type="signal peptide" evidence="1">
    <location>
        <begin position="1"/>
        <end position="17"/>
    </location>
</feature>
<reference evidence="4 6" key="3">
    <citation type="submission" date="2019-09" db="EMBL/GenBank/DDBJ databases">
        <title>Draft genome sequencing and comparative genomics of hatchery-associated Vibrios.</title>
        <authorList>
            <person name="Kehlet-Delgado H."/>
            <person name="Mueller R.S."/>
        </authorList>
    </citation>
    <scope>NUCLEOTIDE SEQUENCE [LARGE SCALE GENOMIC DNA]</scope>
    <source>
        <strain evidence="4 6">09-121-3</strain>
    </source>
</reference>
<sequence length="268" mass="30867">MRIIVILLCMMCQHVFAKNEIELTLPSQMDGGHVFYHELLYRALGDAGYTVTISVPQDHIPQKRATKMVESNQLSLTWLIETEERNQQYVPVKVPLTNGLIGKRVLLIPPQLQNEFNTIRNLKDLQDSGLIAGMGMQWYDVAIWQANQLPVHLEDGEWRALYSKLTPKGDVNYFPRGMTEILGEAAQNPHLAIEQRLLLNYEKDFYFYLSDEAAGYRQILEQALKQAKNSGLIDRLVRKYWQQTYEQIKPDDRVVINLALPEAGSHKQ</sequence>
<dbReference type="STRING" id="190893.BA953_00135"/>
<dbReference type="Proteomes" id="UP000030081">
    <property type="component" value="Chromosome 1"/>
</dbReference>
<dbReference type="AlphaFoldDB" id="A0A0A0SPW2"/>
<dbReference type="EMBL" id="JXXR01000001">
    <property type="protein sequence ID" value="KJY77700.1"/>
    <property type="molecule type" value="Genomic_DNA"/>
</dbReference>
<dbReference type="RefSeq" id="WP_021457098.1">
    <property type="nucleotide sequence ID" value="NZ_CP009617.1"/>
</dbReference>
<evidence type="ECO:0000313" key="5">
    <source>
        <dbReference type="Proteomes" id="UP000030081"/>
    </source>
</evidence>
<dbReference type="EMBL" id="VTXP01000005">
    <property type="protein sequence ID" value="NOJ23430.1"/>
    <property type="molecule type" value="Genomic_DNA"/>
</dbReference>
<evidence type="ECO:0000256" key="1">
    <source>
        <dbReference type="SAM" id="SignalP"/>
    </source>
</evidence>
<reference evidence="3" key="2">
    <citation type="journal article" date="2015" name="BMC Genomics">
        <title>Genome mining reveals unlocked bioactive potential of marine Gram-negative bacteria.</title>
        <authorList>
            <person name="Machado H."/>
            <person name="Sonnenschein E.C."/>
            <person name="Melchiorsen J."/>
            <person name="Gram L."/>
        </authorList>
    </citation>
    <scope>NUCLEOTIDE SEQUENCE</scope>
    <source>
        <strain evidence="3">S2052</strain>
    </source>
</reference>
<dbReference type="KEGG" id="vcy:IX92_08085"/>